<protein>
    <recommendedName>
        <fullName evidence="8">Catalase-related peroxidase</fullName>
        <ecNumber evidence="8">1.11.1.-</ecNumber>
    </recommendedName>
</protein>
<feature type="transmembrane region" description="Helical" evidence="10">
    <location>
        <begin position="21"/>
        <end position="45"/>
    </location>
</feature>
<evidence type="ECO:0000256" key="9">
    <source>
        <dbReference type="SAM" id="MobiDB-lite"/>
    </source>
</evidence>
<evidence type="ECO:0000256" key="6">
    <source>
        <dbReference type="ARBA" id="ARBA00023002"/>
    </source>
</evidence>
<dbReference type="PROSITE" id="PS51402">
    <property type="entry name" value="CATALASE_3"/>
    <property type="match status" value="1"/>
</dbReference>
<dbReference type="PANTHER" id="PTHR11465:SF9">
    <property type="entry name" value="CATALASE"/>
    <property type="match status" value="1"/>
</dbReference>
<comment type="caution">
    <text evidence="12">The sequence shown here is derived from an EMBL/GenBank/DDBJ whole genome shotgun (WGS) entry which is preliminary data.</text>
</comment>
<comment type="cofactor">
    <cofactor evidence="8">
        <name>heme</name>
        <dbReference type="ChEBI" id="CHEBI:30413"/>
    </cofactor>
</comment>
<evidence type="ECO:0000256" key="8">
    <source>
        <dbReference type="PIRNR" id="PIRNR000296"/>
    </source>
</evidence>
<evidence type="ECO:0000259" key="11">
    <source>
        <dbReference type="SMART" id="SM01060"/>
    </source>
</evidence>
<keyword evidence="10" id="KW-0472">Membrane</keyword>
<dbReference type="Gene3D" id="1.20.1280.120">
    <property type="match status" value="1"/>
</dbReference>
<feature type="domain" description="Catalase core" evidence="11">
    <location>
        <begin position="41"/>
        <end position="371"/>
    </location>
</feature>
<sequence>MPEIPRDPHRPKPALRPTATMLRLGLVGAVPLCLVAAFAYTGGWLTPHRLTQHRIVATFEQLNGKHPGFRRNHAKGMCATGWFESSGNAVAVSKAGLFAPGRVPVVGRFAFAGGMPFMADKPATVRSLALRFLPASGEEWRTGMINIPIFPVDTPEAFYAQLLASQPDPATGKPDPAKMQAFAAAYPHTTAAGAMIKARTVSSGFADSVYNGLDTFRFINGTGVATPVRWSVLPVQPVVATDPAAPPPAANGLFDALIAQVAQHPVQWRLVLTLGQAGDPDAPDLPWPAGRQQVDAGTVTLDRVQSEDAGPCTDVNYDPTVLPAGIETSTDAIPSARSAAYARSFRLREGERDVKPPSAVTSQDIASGGKS</sequence>
<evidence type="ECO:0000313" key="12">
    <source>
        <dbReference type="EMBL" id="MCY0386243.1"/>
    </source>
</evidence>
<keyword evidence="3 8" id="KW-0575">Peroxidase</keyword>
<keyword evidence="6 8" id="KW-0560">Oxidoreductase</keyword>
<organism evidence="12 13">
    <name type="scientific">Robbsia betulipollinis</name>
    <dbReference type="NCBI Taxonomy" id="2981849"/>
    <lineage>
        <taxon>Bacteria</taxon>
        <taxon>Pseudomonadati</taxon>
        <taxon>Pseudomonadota</taxon>
        <taxon>Betaproteobacteria</taxon>
        <taxon>Burkholderiales</taxon>
        <taxon>Burkholderiaceae</taxon>
        <taxon>Robbsia</taxon>
    </lineage>
</organism>
<dbReference type="Gene3D" id="2.40.180.10">
    <property type="entry name" value="Catalase core domain"/>
    <property type="match status" value="1"/>
</dbReference>
<comment type="similarity">
    <text evidence="2 8">Belongs to the catalase family.</text>
</comment>
<name>A0ABT3ZI98_9BURK</name>
<keyword evidence="5 8" id="KW-0479">Metal-binding</keyword>
<evidence type="ECO:0000256" key="3">
    <source>
        <dbReference type="ARBA" id="ARBA00022559"/>
    </source>
</evidence>
<evidence type="ECO:0000256" key="10">
    <source>
        <dbReference type="SAM" id="Phobius"/>
    </source>
</evidence>
<dbReference type="Proteomes" id="UP001082899">
    <property type="component" value="Unassembled WGS sequence"/>
</dbReference>
<reference evidence="12" key="1">
    <citation type="submission" date="2022-11" db="EMBL/GenBank/DDBJ databases">
        <title>Robbsia betulipollinis sp. nov., isolated from pollen of birch (Betula pendula).</title>
        <authorList>
            <person name="Shi H."/>
            <person name="Ambika Manirajan B."/>
            <person name="Ratering S."/>
            <person name="Geissler-Plaum R."/>
            <person name="Schnell S."/>
        </authorList>
    </citation>
    <scope>NUCLEOTIDE SEQUENCE</scope>
    <source>
        <strain evidence="12">Bb-Pol-6</strain>
    </source>
</reference>
<dbReference type="SMART" id="SM01060">
    <property type="entry name" value="Catalase"/>
    <property type="match status" value="1"/>
</dbReference>
<dbReference type="CDD" id="cd08153">
    <property type="entry name" value="srpA_like"/>
    <property type="match status" value="1"/>
</dbReference>
<dbReference type="Pfam" id="PF00199">
    <property type="entry name" value="Catalase"/>
    <property type="match status" value="1"/>
</dbReference>
<feature type="region of interest" description="Disordered" evidence="9">
    <location>
        <begin position="348"/>
        <end position="371"/>
    </location>
</feature>
<proteinExistence type="inferred from homology"/>
<dbReference type="InterPro" id="IPR011614">
    <property type="entry name" value="Catalase_core"/>
</dbReference>
<evidence type="ECO:0000313" key="13">
    <source>
        <dbReference type="Proteomes" id="UP001082899"/>
    </source>
</evidence>
<comment type="function">
    <text evidence="8">Has an organic peroxide-dependent peroxidase activity.</text>
</comment>
<gene>
    <name evidence="12" type="ORF">OVY01_03065</name>
</gene>
<dbReference type="SUPFAM" id="SSF56634">
    <property type="entry name" value="Heme-dependent catalase-like"/>
    <property type="match status" value="1"/>
</dbReference>
<keyword evidence="13" id="KW-1185">Reference proteome</keyword>
<keyword evidence="7 8" id="KW-0408">Iron</keyword>
<dbReference type="EMBL" id="JAPMXC010000001">
    <property type="protein sequence ID" value="MCY0386243.1"/>
    <property type="molecule type" value="Genomic_DNA"/>
</dbReference>
<keyword evidence="4 8" id="KW-0349">Heme</keyword>
<evidence type="ECO:0000256" key="2">
    <source>
        <dbReference type="ARBA" id="ARBA00005329"/>
    </source>
</evidence>
<dbReference type="InterPro" id="IPR020835">
    <property type="entry name" value="Catalase_sf"/>
</dbReference>
<dbReference type="InterPro" id="IPR024168">
    <property type="entry name" value="Catalase_SrpA-type_pred"/>
</dbReference>
<evidence type="ECO:0000256" key="5">
    <source>
        <dbReference type="ARBA" id="ARBA00022723"/>
    </source>
</evidence>
<dbReference type="GO" id="GO:0004601">
    <property type="term" value="F:peroxidase activity"/>
    <property type="evidence" value="ECO:0007669"/>
    <property type="project" value="UniProtKB-KW"/>
</dbReference>
<dbReference type="InterPro" id="IPR018028">
    <property type="entry name" value="Catalase"/>
</dbReference>
<evidence type="ECO:0000256" key="1">
    <source>
        <dbReference type="ARBA" id="ARBA00002974"/>
    </source>
</evidence>
<keyword evidence="10" id="KW-1133">Transmembrane helix</keyword>
<dbReference type="EC" id="1.11.1.-" evidence="8"/>
<keyword evidence="10" id="KW-0812">Transmembrane</keyword>
<comment type="function">
    <text evidence="1">Decomposes hydrogen peroxide into water and oxygen; serves to protect cells from the toxic effects of hydrogen peroxide.</text>
</comment>
<dbReference type="RefSeq" id="WP_267845566.1">
    <property type="nucleotide sequence ID" value="NZ_JAPMXC010000001.1"/>
</dbReference>
<accession>A0ABT3ZI98</accession>
<evidence type="ECO:0000256" key="7">
    <source>
        <dbReference type="ARBA" id="ARBA00023004"/>
    </source>
</evidence>
<dbReference type="PIRSF" id="PIRSF000296">
    <property type="entry name" value="SrpA"/>
    <property type="match status" value="1"/>
</dbReference>
<dbReference type="PANTHER" id="PTHR11465">
    <property type="entry name" value="CATALASE"/>
    <property type="match status" value="1"/>
</dbReference>
<evidence type="ECO:0000256" key="4">
    <source>
        <dbReference type="ARBA" id="ARBA00022617"/>
    </source>
</evidence>